<feature type="transmembrane region" description="Helical" evidence="3">
    <location>
        <begin position="561"/>
        <end position="578"/>
    </location>
</feature>
<dbReference type="Pfam" id="PF13962">
    <property type="entry name" value="PGG"/>
    <property type="match status" value="1"/>
</dbReference>
<dbReference type="Pfam" id="PF12796">
    <property type="entry name" value="Ank_2"/>
    <property type="match status" value="1"/>
</dbReference>
<dbReference type="SUPFAM" id="SSF48403">
    <property type="entry name" value="Ankyrin repeat"/>
    <property type="match status" value="1"/>
</dbReference>
<evidence type="ECO:0000256" key="3">
    <source>
        <dbReference type="SAM" id="Phobius"/>
    </source>
</evidence>
<feature type="region of interest" description="Disordered" evidence="2">
    <location>
        <begin position="70"/>
        <end position="90"/>
    </location>
</feature>
<dbReference type="Proteomes" id="UP001632038">
    <property type="component" value="Unassembled WGS sequence"/>
</dbReference>
<keyword evidence="1" id="KW-0040">ANK repeat</keyword>
<feature type="compositionally biased region" description="Polar residues" evidence="2">
    <location>
        <begin position="16"/>
        <end position="25"/>
    </location>
</feature>
<feature type="region of interest" description="Disordered" evidence="2">
    <location>
        <begin position="1"/>
        <end position="25"/>
    </location>
</feature>
<reference evidence="6" key="1">
    <citation type="journal article" date="2024" name="IScience">
        <title>Strigolactones Initiate the Formation of Haustorium-like Structures in Castilleja.</title>
        <authorList>
            <person name="Buerger M."/>
            <person name="Peterson D."/>
            <person name="Chory J."/>
        </authorList>
    </citation>
    <scope>NUCLEOTIDE SEQUENCE [LARGE SCALE GENOMIC DNA]</scope>
</reference>
<feature type="compositionally biased region" description="Low complexity" evidence="2">
    <location>
        <begin position="1"/>
        <end position="15"/>
    </location>
</feature>
<name>A0ABD3CWT9_9LAMI</name>
<dbReference type="PROSITE" id="PS50088">
    <property type="entry name" value="ANK_REPEAT"/>
    <property type="match status" value="1"/>
</dbReference>
<feature type="compositionally biased region" description="Pro residues" evidence="2">
    <location>
        <begin position="73"/>
        <end position="82"/>
    </location>
</feature>
<dbReference type="Gene3D" id="1.25.40.20">
    <property type="entry name" value="Ankyrin repeat-containing domain"/>
    <property type="match status" value="1"/>
</dbReference>
<evidence type="ECO:0000259" key="4">
    <source>
        <dbReference type="Pfam" id="PF13962"/>
    </source>
</evidence>
<organism evidence="5 6">
    <name type="scientific">Castilleja foliolosa</name>
    <dbReference type="NCBI Taxonomy" id="1961234"/>
    <lineage>
        <taxon>Eukaryota</taxon>
        <taxon>Viridiplantae</taxon>
        <taxon>Streptophyta</taxon>
        <taxon>Embryophyta</taxon>
        <taxon>Tracheophyta</taxon>
        <taxon>Spermatophyta</taxon>
        <taxon>Magnoliopsida</taxon>
        <taxon>eudicotyledons</taxon>
        <taxon>Gunneridae</taxon>
        <taxon>Pentapetalae</taxon>
        <taxon>asterids</taxon>
        <taxon>lamiids</taxon>
        <taxon>Lamiales</taxon>
        <taxon>Orobanchaceae</taxon>
        <taxon>Pedicularideae</taxon>
        <taxon>Castillejinae</taxon>
        <taxon>Castilleja</taxon>
    </lineage>
</organism>
<dbReference type="AlphaFoldDB" id="A0ABD3CWT9"/>
<proteinExistence type="predicted"/>
<dbReference type="InterPro" id="IPR002110">
    <property type="entry name" value="Ankyrin_rpt"/>
</dbReference>
<keyword evidence="3" id="KW-0812">Transmembrane</keyword>
<dbReference type="InterPro" id="IPR036770">
    <property type="entry name" value="Ankyrin_rpt-contain_sf"/>
</dbReference>
<dbReference type="PANTHER" id="PTHR24177">
    <property type="entry name" value="CASKIN"/>
    <property type="match status" value="1"/>
</dbReference>
<dbReference type="InterPro" id="IPR026961">
    <property type="entry name" value="PGG_dom"/>
</dbReference>
<evidence type="ECO:0000313" key="6">
    <source>
        <dbReference type="Proteomes" id="UP001632038"/>
    </source>
</evidence>
<keyword evidence="3" id="KW-0472">Membrane</keyword>
<keyword evidence="3" id="KW-1133">Transmembrane helix</keyword>
<keyword evidence="6" id="KW-1185">Reference proteome</keyword>
<evidence type="ECO:0000256" key="1">
    <source>
        <dbReference type="PROSITE-ProRule" id="PRU00023"/>
    </source>
</evidence>
<gene>
    <name evidence="5" type="ORF">CASFOL_021530</name>
</gene>
<feature type="transmembrane region" description="Helical" evidence="3">
    <location>
        <begin position="641"/>
        <end position="665"/>
    </location>
</feature>
<dbReference type="SMART" id="SM00248">
    <property type="entry name" value="ANK"/>
    <property type="match status" value="3"/>
</dbReference>
<dbReference type="EMBL" id="JAVIJP010000028">
    <property type="protein sequence ID" value="KAL3634476.1"/>
    <property type="molecule type" value="Genomic_DNA"/>
</dbReference>
<evidence type="ECO:0000256" key="2">
    <source>
        <dbReference type="SAM" id="MobiDB-lite"/>
    </source>
</evidence>
<feature type="transmembrane region" description="Helical" evidence="3">
    <location>
        <begin position="672"/>
        <end position="693"/>
    </location>
</feature>
<feature type="domain" description="PGG" evidence="4">
    <location>
        <begin position="550"/>
        <end position="664"/>
    </location>
</feature>
<comment type="caution">
    <text evidence="5">The sequence shown here is derived from an EMBL/GenBank/DDBJ whole genome shotgun (WGS) entry which is preliminary data.</text>
</comment>
<evidence type="ECO:0000313" key="5">
    <source>
        <dbReference type="EMBL" id="KAL3634476.1"/>
    </source>
</evidence>
<feature type="repeat" description="ANK" evidence="1">
    <location>
        <begin position="227"/>
        <end position="254"/>
    </location>
</feature>
<feature type="transmembrane region" description="Helical" evidence="3">
    <location>
        <begin position="590"/>
        <end position="621"/>
    </location>
</feature>
<sequence length="718" mass="80125">MASSTTTTTNSSSSSDEQQPKSFPNHLSTVNVVNFVSFKLSGDKKSNNYISWKQQILCLIESQDLLRFIDGTIPPPQPPPEDPSATAADSKDINNAAWRTDRLVKGWILGALAHPVLNNVVNFTTARNVWLELEKMFPSSAGSAPPQPPATQDEWRHYLPLYRATLMGKWYKAKRIIDRDSHAIQAKLAFTLETSLHIAVGTGKALDFVQNMVDMMSDDLLGVTDELGYTPLHVAALTGNTEAAKILIGRRPDLLCVRANSGDFPVHLAALSTHRKTLKYLISETKDDWLPSPYVDQTGLKLLCILIDADIFDEALNLASKYTHLATLRFGDGTSALQRIALKDSAFSSGERSFNFWEKFIYSVCQSVPRAKKIHRTKENHQQALALVKCLCKNMESLDYQSASRIYVEVMLTAARLGVHEVIEEIVAKFPASIYSRDLNSRQYIFHVAVENRCEKVFNLIYQTSNLKHQYSNHADISGNTLLHLAGRLAPSHKLNLVSGAALQMQREIQWFQEVQKFINPYFRKQLNNDGKTPEMVFTEEHVQLKADGEKWMKDTSNSCTIAAALITTVVFAAAITVPGGNQSDSGFPLLYGHAAFILFAVSDAISLFTSTTSLLMFLSILTSRYAEQDFLYALPKRLCIGLVTLFMSICFMMVAFSATVYLVFGRAEKDWILIPVAVLACLPVTTFVLLQFPLLVDVISNTYGRGIFGKQSNRPFY</sequence>
<accession>A0ABD3CWT9</accession>
<dbReference type="PANTHER" id="PTHR24177:SF435">
    <property type="entry name" value="ANKYRIN REPEAT-CONTAINING PROTEIN NPR4-LIKE"/>
    <property type="match status" value="1"/>
</dbReference>
<dbReference type="PROSITE" id="PS50297">
    <property type="entry name" value="ANK_REP_REGION"/>
    <property type="match status" value="1"/>
</dbReference>
<protein>
    <recommendedName>
        <fullName evidence="4">PGG domain-containing protein</fullName>
    </recommendedName>
</protein>